<protein>
    <submittedName>
        <fullName evidence="3">Planctomycete cytochrome C</fullName>
    </submittedName>
</protein>
<dbReference type="EMBL" id="CAXAMM010035426">
    <property type="protein sequence ID" value="CAK9074236.1"/>
    <property type="molecule type" value="Genomic_DNA"/>
</dbReference>
<organism evidence="3 4">
    <name type="scientific">Durusdinium trenchii</name>
    <dbReference type="NCBI Taxonomy" id="1381693"/>
    <lineage>
        <taxon>Eukaryota</taxon>
        <taxon>Sar</taxon>
        <taxon>Alveolata</taxon>
        <taxon>Dinophyceae</taxon>
        <taxon>Suessiales</taxon>
        <taxon>Symbiodiniaceae</taxon>
        <taxon>Durusdinium</taxon>
    </lineage>
</organism>
<comment type="caution">
    <text evidence="3">The sequence shown here is derived from an EMBL/GenBank/DDBJ whole genome shotgun (WGS) entry which is preliminary data.</text>
</comment>
<dbReference type="InterPro" id="IPR011444">
    <property type="entry name" value="DUF1549"/>
</dbReference>
<evidence type="ECO:0000313" key="3">
    <source>
        <dbReference type="EMBL" id="CAK9074236.1"/>
    </source>
</evidence>
<dbReference type="PANTHER" id="PTHR35889:SF3">
    <property type="entry name" value="F-BOX DOMAIN-CONTAINING PROTEIN"/>
    <property type="match status" value="1"/>
</dbReference>
<name>A0ABP0PEQ9_9DINO</name>
<proteinExistence type="predicted"/>
<evidence type="ECO:0000259" key="2">
    <source>
        <dbReference type="Pfam" id="PF07587"/>
    </source>
</evidence>
<keyword evidence="4" id="KW-1185">Reference proteome</keyword>
<dbReference type="Pfam" id="PF07587">
    <property type="entry name" value="PSD1"/>
    <property type="match status" value="1"/>
</dbReference>
<feature type="non-terminal residue" evidence="3">
    <location>
        <position position="312"/>
    </location>
</feature>
<feature type="non-terminal residue" evidence="3">
    <location>
        <position position="1"/>
    </location>
</feature>
<accession>A0ABP0PEQ9</accession>
<dbReference type="PANTHER" id="PTHR35889">
    <property type="entry name" value="CYCLOINULO-OLIGOSACCHARIDE FRUCTANOTRANSFERASE-RELATED"/>
    <property type="match status" value="1"/>
</dbReference>
<dbReference type="Proteomes" id="UP001642464">
    <property type="component" value="Unassembled WGS sequence"/>
</dbReference>
<sequence>SLLDNKPADLFVTELIRMEGSERFGGPAGFATASQNDLPMAAKGIIVSSAFLGVEMKCARCHDAPSHVSKQKDLLQLAAMLQQKTVKLPQSSSVPAASLHQAGRKPLIEVTLQPGASVPPSWPFDRYCDESIADTLAEHPGSSRDRLAALITAPHNERFAQVMVNRIWQRLMGRGLVATVSDWEKGEPSHPELLRWLGHRFVESGYDIKAISRLILNSHAYQRTTDPTLTETSPLYIAPAPRRLTAEQIDRGLQNIWLGLARASRILSCSAPAERFENTGYSGEHPGTSRFAQCDRILHDPDAVDIKAHFFQ</sequence>
<feature type="domain" description="DUF1553" evidence="2">
    <location>
        <begin position="144"/>
        <end position="249"/>
    </location>
</feature>
<evidence type="ECO:0000313" key="4">
    <source>
        <dbReference type="Proteomes" id="UP001642464"/>
    </source>
</evidence>
<dbReference type="Pfam" id="PF07583">
    <property type="entry name" value="PSCyt2"/>
    <property type="match status" value="1"/>
</dbReference>
<dbReference type="InterPro" id="IPR022655">
    <property type="entry name" value="DUF1553"/>
</dbReference>
<evidence type="ECO:0000259" key="1">
    <source>
        <dbReference type="Pfam" id="PF07583"/>
    </source>
</evidence>
<reference evidence="3 4" key="1">
    <citation type="submission" date="2024-02" db="EMBL/GenBank/DDBJ databases">
        <authorList>
            <person name="Chen Y."/>
            <person name="Shah S."/>
            <person name="Dougan E. K."/>
            <person name="Thang M."/>
            <person name="Chan C."/>
        </authorList>
    </citation>
    <scope>NUCLEOTIDE SEQUENCE [LARGE SCALE GENOMIC DNA]</scope>
</reference>
<gene>
    <name evidence="3" type="ORF">SCF082_LOCUS36173</name>
</gene>
<feature type="domain" description="DUF1549" evidence="1">
    <location>
        <begin position="46"/>
        <end position="83"/>
    </location>
</feature>